<evidence type="ECO:0000313" key="2">
    <source>
        <dbReference type="Proteomes" id="UP001234880"/>
    </source>
</evidence>
<protein>
    <submittedName>
        <fullName evidence="1">Uncharacterized protein</fullName>
    </submittedName>
</protein>
<accession>A0ABT9KWU8</accession>
<comment type="caution">
    <text evidence="1">The sequence shown here is derived from an EMBL/GenBank/DDBJ whole genome shotgun (WGS) entry which is preliminary data.</text>
</comment>
<organism evidence="1 2">
    <name type="scientific">Streptomyces demainii</name>
    <dbReference type="NCBI Taxonomy" id="588122"/>
    <lineage>
        <taxon>Bacteria</taxon>
        <taxon>Bacillati</taxon>
        <taxon>Actinomycetota</taxon>
        <taxon>Actinomycetes</taxon>
        <taxon>Kitasatosporales</taxon>
        <taxon>Streptomycetaceae</taxon>
        <taxon>Streptomyces</taxon>
    </lineage>
</organism>
<dbReference type="Proteomes" id="UP001234880">
    <property type="component" value="Unassembled WGS sequence"/>
</dbReference>
<sequence>MRIAVLEGRIEASTYQAASEYVSPVPLFASGGEAAAHGQAGIDHLSREADRLIAKISRVRGDLRT</sequence>
<proteinExistence type="predicted"/>
<dbReference type="EMBL" id="JAURUE010000001">
    <property type="protein sequence ID" value="MDP9612908.1"/>
    <property type="molecule type" value="Genomic_DNA"/>
</dbReference>
<reference evidence="1 2" key="1">
    <citation type="submission" date="2023-07" db="EMBL/GenBank/DDBJ databases">
        <title>Sequencing the genomes of 1000 actinobacteria strains.</title>
        <authorList>
            <person name="Klenk H.-P."/>
        </authorList>
    </citation>
    <scope>NUCLEOTIDE SEQUENCE [LARGE SCALE GENOMIC DNA]</scope>
    <source>
        <strain evidence="1 2">DSM 41600</strain>
    </source>
</reference>
<keyword evidence="2" id="KW-1185">Reference proteome</keyword>
<name>A0ABT9KWU8_9ACTN</name>
<evidence type="ECO:0000313" key="1">
    <source>
        <dbReference type="EMBL" id="MDP9612908.1"/>
    </source>
</evidence>
<gene>
    <name evidence="1" type="ORF">JOF35_005185</name>
</gene>